<dbReference type="PANTHER" id="PTHR23155">
    <property type="entry name" value="DISEASE RESISTANCE PROTEIN RP"/>
    <property type="match status" value="1"/>
</dbReference>
<reference evidence="11" key="1">
    <citation type="journal article" date="2020" name="Nat. Commun.">
        <title>Genome assembly of wild tea tree DASZ reveals pedigree and selection history of tea varieties.</title>
        <authorList>
            <person name="Zhang W."/>
            <person name="Zhang Y."/>
            <person name="Qiu H."/>
            <person name="Guo Y."/>
            <person name="Wan H."/>
            <person name="Zhang X."/>
            <person name="Scossa F."/>
            <person name="Alseekh S."/>
            <person name="Zhang Q."/>
            <person name="Wang P."/>
            <person name="Xu L."/>
            <person name="Schmidt M.H."/>
            <person name="Jia X."/>
            <person name="Li D."/>
            <person name="Zhu A."/>
            <person name="Guo F."/>
            <person name="Chen W."/>
            <person name="Ni D."/>
            <person name="Usadel B."/>
            <person name="Fernie A.R."/>
            <person name="Wen W."/>
        </authorList>
    </citation>
    <scope>NUCLEOTIDE SEQUENCE [LARGE SCALE GENOMIC DNA]</scope>
    <source>
        <strain evidence="11">cv. G240</strain>
    </source>
</reference>
<feature type="domain" description="NB-ARC" evidence="7">
    <location>
        <begin position="11"/>
        <end position="58"/>
    </location>
</feature>
<dbReference type="Gene3D" id="1.10.8.430">
    <property type="entry name" value="Helical domain of apoptotic protease-activating factors"/>
    <property type="match status" value="1"/>
</dbReference>
<dbReference type="Pfam" id="PF23559">
    <property type="entry name" value="WHD_DRP"/>
    <property type="match status" value="1"/>
</dbReference>
<dbReference type="InterPro" id="IPR056789">
    <property type="entry name" value="LRR_R13L1-DRL21"/>
</dbReference>
<keyword evidence="4" id="KW-0547">Nucleotide-binding</keyword>
<feature type="domain" description="R13L1/DRL21-like LRR repeat region" evidence="9">
    <location>
        <begin position="394"/>
        <end position="527"/>
    </location>
</feature>
<comment type="similarity">
    <text evidence="1">Belongs to the disease resistance NB-LRR family.</text>
</comment>
<keyword evidence="11" id="KW-1185">Reference proteome</keyword>
<evidence type="ECO:0000256" key="4">
    <source>
        <dbReference type="ARBA" id="ARBA00022741"/>
    </source>
</evidence>
<dbReference type="GO" id="GO:0005524">
    <property type="term" value="F:ATP binding"/>
    <property type="evidence" value="ECO:0007669"/>
    <property type="project" value="UniProtKB-KW"/>
</dbReference>
<dbReference type="InterPro" id="IPR032675">
    <property type="entry name" value="LRR_dom_sf"/>
</dbReference>
<evidence type="ECO:0000313" key="11">
    <source>
        <dbReference type="Proteomes" id="UP000593564"/>
    </source>
</evidence>
<evidence type="ECO:0000256" key="3">
    <source>
        <dbReference type="ARBA" id="ARBA00022737"/>
    </source>
</evidence>
<evidence type="ECO:0000259" key="7">
    <source>
        <dbReference type="Pfam" id="PF00931"/>
    </source>
</evidence>
<evidence type="ECO:0000259" key="9">
    <source>
        <dbReference type="Pfam" id="PF25019"/>
    </source>
</evidence>
<gene>
    <name evidence="10" type="ORF">HYC85_019822</name>
</gene>
<proteinExistence type="inferred from homology"/>
<keyword evidence="6" id="KW-0067">ATP-binding</keyword>
<organism evidence="10 11">
    <name type="scientific">Camellia sinensis</name>
    <name type="common">Tea plant</name>
    <name type="synonym">Thea sinensis</name>
    <dbReference type="NCBI Taxonomy" id="4442"/>
    <lineage>
        <taxon>Eukaryota</taxon>
        <taxon>Viridiplantae</taxon>
        <taxon>Streptophyta</taxon>
        <taxon>Embryophyta</taxon>
        <taxon>Tracheophyta</taxon>
        <taxon>Spermatophyta</taxon>
        <taxon>Magnoliopsida</taxon>
        <taxon>eudicotyledons</taxon>
        <taxon>Gunneridae</taxon>
        <taxon>Pentapetalae</taxon>
        <taxon>asterids</taxon>
        <taxon>Ericales</taxon>
        <taxon>Theaceae</taxon>
        <taxon>Camellia</taxon>
    </lineage>
</organism>
<dbReference type="GO" id="GO:0043531">
    <property type="term" value="F:ADP binding"/>
    <property type="evidence" value="ECO:0007669"/>
    <property type="project" value="InterPro"/>
</dbReference>
<dbReference type="AlphaFoldDB" id="A0A7J7GNB6"/>
<comment type="caution">
    <text evidence="10">The sequence shown here is derived from an EMBL/GenBank/DDBJ whole genome shotgun (WGS) entry which is preliminary data.</text>
</comment>
<feature type="domain" description="Disease resistance protein winged helix" evidence="8">
    <location>
        <begin position="144"/>
        <end position="217"/>
    </location>
</feature>
<keyword evidence="2" id="KW-0433">Leucine-rich repeat</keyword>
<dbReference type="Gene3D" id="1.10.10.10">
    <property type="entry name" value="Winged helix-like DNA-binding domain superfamily/Winged helix DNA-binding domain"/>
    <property type="match status" value="1"/>
</dbReference>
<dbReference type="EMBL" id="JACBKZ010000009">
    <property type="protein sequence ID" value="KAF5942180.1"/>
    <property type="molecule type" value="Genomic_DNA"/>
</dbReference>
<sequence>MRNSLLRIGGSKGSKIIATTRSMHVVSTMRTSPSLTHHLSQLSENESWTMFWKRAFANGGPTETQNLVAIGREMVEKCKGVPLAIKSLGGLMYSKQYIYKWVSIENSEIWSSTEIKSGIQPILRLSFDRLPSPYLKHCFAYCSIFPKDFDIQKDELIQFWMAQGYLQPSLGSNLEMEDVGNDYFNILLHISLFQNMELDEYNNIICCQMHNLVHDLAPDVSKGNCLALTSIASEANYHPKVQYLSFDLMQNVSFEIPKENVRKLRTLFLEGSLPKNIAKAECIRALSLPILGEELQSSSRKFIHLRYLDLSRSYIRTLRKFLTMLYNLQTLRLSSFTQLEKLPKKFYDELVSLRHFYMDDDENNRKLMPMMIGKLTSLQTLPFFVVGEDKGHKIEELGSLSKLRGKLMIYNLQQVKSREEAERAKIIVKPNIRELGFHWKRVGNPSTAGDTASINHEDVLEGLKPYGNLKVLKLEKFEGQNFASWMMSGRDAQLLQNLVKIELSECRRCEQVPPLEHLPHLEFIRMSRLSNLKRIGPEFYGCHSVVNHDHDNDGIIFGSCSGAETMATAAKAPTVVFPALRELVLVDMPNIEEWCGLGVSSLPSDTTMFFPLLKFVHIRDCLELTTIPGHLLSLTGIDLL</sequence>
<evidence type="ECO:0000256" key="1">
    <source>
        <dbReference type="ARBA" id="ARBA00008894"/>
    </source>
</evidence>
<keyword evidence="5" id="KW-0611">Plant defense</keyword>
<name>A0A7J7GNB6_CAMSI</name>
<dbReference type="Proteomes" id="UP000593564">
    <property type="component" value="Unassembled WGS sequence"/>
</dbReference>
<evidence type="ECO:0000256" key="6">
    <source>
        <dbReference type="ARBA" id="ARBA00022840"/>
    </source>
</evidence>
<dbReference type="PANTHER" id="PTHR23155:SF1139">
    <property type="entry name" value="CC-NBS-LRR RESISTANCE PROTEIN"/>
    <property type="match status" value="1"/>
</dbReference>
<dbReference type="InterPro" id="IPR044974">
    <property type="entry name" value="Disease_R_plants"/>
</dbReference>
<dbReference type="InterPro" id="IPR027417">
    <property type="entry name" value="P-loop_NTPase"/>
</dbReference>
<accession>A0A7J7GNB6</accession>
<protein>
    <recommendedName>
        <fullName evidence="12">NB-ARC domain-containing protein</fullName>
    </recommendedName>
</protein>
<dbReference type="Pfam" id="PF00931">
    <property type="entry name" value="NB-ARC"/>
    <property type="match status" value="1"/>
</dbReference>
<evidence type="ECO:0000256" key="5">
    <source>
        <dbReference type="ARBA" id="ARBA00022821"/>
    </source>
</evidence>
<dbReference type="GO" id="GO:0098542">
    <property type="term" value="P:defense response to other organism"/>
    <property type="evidence" value="ECO:0007669"/>
    <property type="project" value="TreeGrafter"/>
</dbReference>
<evidence type="ECO:0000259" key="8">
    <source>
        <dbReference type="Pfam" id="PF23559"/>
    </source>
</evidence>
<dbReference type="InterPro" id="IPR042197">
    <property type="entry name" value="Apaf_helical"/>
</dbReference>
<dbReference type="FunFam" id="1.10.10.10:FF:000322">
    <property type="entry name" value="Probable disease resistance protein At1g63360"/>
    <property type="match status" value="1"/>
</dbReference>
<evidence type="ECO:0008006" key="12">
    <source>
        <dbReference type="Google" id="ProtNLM"/>
    </source>
</evidence>
<evidence type="ECO:0000313" key="10">
    <source>
        <dbReference type="EMBL" id="KAF5942180.1"/>
    </source>
</evidence>
<keyword evidence="3" id="KW-0677">Repeat</keyword>
<dbReference type="Pfam" id="PF25019">
    <property type="entry name" value="LRR_R13L1-DRL21"/>
    <property type="match status" value="1"/>
</dbReference>
<dbReference type="Gene3D" id="3.80.10.10">
    <property type="entry name" value="Ribonuclease Inhibitor"/>
    <property type="match status" value="1"/>
</dbReference>
<evidence type="ECO:0000256" key="2">
    <source>
        <dbReference type="ARBA" id="ARBA00022614"/>
    </source>
</evidence>
<dbReference type="InterPro" id="IPR036388">
    <property type="entry name" value="WH-like_DNA-bd_sf"/>
</dbReference>
<dbReference type="InterPro" id="IPR002182">
    <property type="entry name" value="NB-ARC"/>
</dbReference>
<dbReference type="SUPFAM" id="SSF52540">
    <property type="entry name" value="P-loop containing nucleoside triphosphate hydrolases"/>
    <property type="match status" value="1"/>
</dbReference>
<dbReference type="SUPFAM" id="SSF52058">
    <property type="entry name" value="L domain-like"/>
    <property type="match status" value="1"/>
</dbReference>
<reference evidence="10 11" key="2">
    <citation type="submission" date="2020-07" db="EMBL/GenBank/DDBJ databases">
        <title>Genome assembly of wild tea tree DASZ reveals pedigree and selection history of tea varieties.</title>
        <authorList>
            <person name="Zhang W."/>
        </authorList>
    </citation>
    <scope>NUCLEOTIDE SEQUENCE [LARGE SCALE GENOMIC DNA]</scope>
    <source>
        <strain evidence="11">cv. G240</strain>
        <tissue evidence="10">Leaf</tissue>
    </source>
</reference>
<dbReference type="InterPro" id="IPR058922">
    <property type="entry name" value="WHD_DRP"/>
</dbReference>